<evidence type="ECO:0000313" key="2">
    <source>
        <dbReference type="Proteomes" id="UP000252558"/>
    </source>
</evidence>
<sequence>MTADTSETLEHSELDFGLEAATTRLKQRAEQRKGSFRKMCQVRMPESLTVMAGPVKKPASKK</sequence>
<name>A0A368NNJ5_9GAMM</name>
<dbReference type="EMBL" id="QPID01000003">
    <property type="protein sequence ID" value="RCU51029.1"/>
    <property type="molecule type" value="Genomic_DNA"/>
</dbReference>
<accession>A0A368NNJ5</accession>
<reference evidence="1 2" key="1">
    <citation type="submission" date="2018-07" db="EMBL/GenBank/DDBJ databases">
        <title>Corallincola holothuriorum sp. nov., a new facultative anaerobe isolated from sea cucumber Apostichopus japonicus.</title>
        <authorList>
            <person name="Xia H."/>
        </authorList>
    </citation>
    <scope>NUCLEOTIDE SEQUENCE [LARGE SCALE GENOMIC DNA]</scope>
    <source>
        <strain evidence="1 2">C4</strain>
    </source>
</reference>
<dbReference type="Proteomes" id="UP000252558">
    <property type="component" value="Unassembled WGS sequence"/>
</dbReference>
<proteinExistence type="predicted"/>
<gene>
    <name evidence="1" type="ORF">DU002_06830</name>
</gene>
<protein>
    <submittedName>
        <fullName evidence="1">Uncharacterized protein</fullName>
    </submittedName>
</protein>
<comment type="caution">
    <text evidence="1">The sequence shown here is derived from an EMBL/GenBank/DDBJ whole genome shotgun (WGS) entry which is preliminary data.</text>
</comment>
<organism evidence="1 2">
    <name type="scientific">Corallincola holothuriorum</name>
    <dbReference type="NCBI Taxonomy" id="2282215"/>
    <lineage>
        <taxon>Bacteria</taxon>
        <taxon>Pseudomonadati</taxon>
        <taxon>Pseudomonadota</taxon>
        <taxon>Gammaproteobacteria</taxon>
        <taxon>Alteromonadales</taxon>
        <taxon>Psychromonadaceae</taxon>
        <taxon>Corallincola</taxon>
    </lineage>
</organism>
<dbReference type="AlphaFoldDB" id="A0A368NNJ5"/>
<keyword evidence="2" id="KW-1185">Reference proteome</keyword>
<evidence type="ECO:0000313" key="1">
    <source>
        <dbReference type="EMBL" id="RCU51029.1"/>
    </source>
</evidence>